<dbReference type="Pfam" id="PF07319">
    <property type="entry name" value="DnaI_N"/>
    <property type="match status" value="1"/>
</dbReference>
<evidence type="ECO:0000313" key="3">
    <source>
        <dbReference type="Proteomes" id="UP000077271"/>
    </source>
</evidence>
<dbReference type="RefSeq" id="WP_063974986.1">
    <property type="nucleotide sequence ID" value="NZ_LQWZ01000023.1"/>
</dbReference>
<organism evidence="2 3">
    <name type="scientific">Domibacillus aminovorans</name>
    <dbReference type="NCBI Taxonomy" id="29332"/>
    <lineage>
        <taxon>Bacteria</taxon>
        <taxon>Bacillati</taxon>
        <taxon>Bacillota</taxon>
        <taxon>Bacilli</taxon>
        <taxon>Bacillales</taxon>
        <taxon>Bacillaceae</taxon>
        <taxon>Domibacillus</taxon>
    </lineage>
</organism>
<dbReference type="AlphaFoldDB" id="A0A177KS69"/>
<dbReference type="Gene3D" id="3.40.50.300">
    <property type="entry name" value="P-loop containing nucleotide triphosphate hydrolases"/>
    <property type="match status" value="1"/>
</dbReference>
<gene>
    <name evidence="2" type="ORF">AWH48_05900</name>
</gene>
<dbReference type="CDD" id="cd00009">
    <property type="entry name" value="AAA"/>
    <property type="match status" value="1"/>
</dbReference>
<dbReference type="SMART" id="SM00382">
    <property type="entry name" value="AAA"/>
    <property type="match status" value="1"/>
</dbReference>
<dbReference type="GO" id="GO:0006260">
    <property type="term" value="P:DNA replication"/>
    <property type="evidence" value="ECO:0007669"/>
    <property type="project" value="TreeGrafter"/>
</dbReference>
<name>A0A177KS69_9BACI</name>
<dbReference type="InterPro" id="IPR003593">
    <property type="entry name" value="AAA+_ATPase"/>
</dbReference>
<dbReference type="EMBL" id="LQWZ01000023">
    <property type="protein sequence ID" value="OAH56200.1"/>
    <property type="molecule type" value="Genomic_DNA"/>
</dbReference>
<feature type="domain" description="AAA+ ATPase" evidence="1">
    <location>
        <begin position="159"/>
        <end position="283"/>
    </location>
</feature>
<proteinExistence type="predicted"/>
<protein>
    <submittedName>
        <fullName evidence="2">Primosomal protein DnaI</fullName>
    </submittedName>
</protein>
<dbReference type="PANTHER" id="PTHR30050:SF8">
    <property type="entry name" value="PRIMOSOMAL PROTEIN DNAI"/>
    <property type="match status" value="1"/>
</dbReference>
<dbReference type="NCBIfam" id="NF006505">
    <property type="entry name" value="PRK08939.1"/>
    <property type="match status" value="1"/>
</dbReference>
<dbReference type="PANTHER" id="PTHR30050">
    <property type="entry name" value="CHROMOSOMAL REPLICATION INITIATOR PROTEIN DNAA"/>
    <property type="match status" value="1"/>
</dbReference>
<dbReference type="FunFam" id="3.40.50.300:FF:000880">
    <property type="entry name" value="Primosomal protein DnaI"/>
    <property type="match status" value="1"/>
</dbReference>
<dbReference type="OrthoDB" id="61127at2"/>
<sequence>MKKINDALRNISTAPGFNERYEQMKRELLDDLLIRSFIKENELSKTDIEKALVKLYEYKSQSHKCDKCPSLKECVNDVMKGYEPELVFRHGAVELDYKRCPRKVRDDEMKHLHRHVKSLYVPKDVLQATFTEVDLDNRSRLDAVKAAKDFVDQYDLENKPKGLYIYGPFGVGKSFLFGAIANELAEKNIASLIVYFPEFVREMKQSLNDQSTGSKVDAVKSAPVLMIDDIGAETMSSWIRDDILGTILQYRMLEGLPVLFTSNFDHAGLEHHLTYSQRGESEALKAARIMERIKYLTVPVEMNGVNRRK</sequence>
<accession>A0A177KS69</accession>
<dbReference type="Proteomes" id="UP000077271">
    <property type="component" value="Unassembled WGS sequence"/>
</dbReference>
<dbReference type="SUPFAM" id="SSF52540">
    <property type="entry name" value="P-loop containing nucleoside triphosphate hydrolases"/>
    <property type="match status" value="2"/>
</dbReference>
<reference evidence="2 3" key="1">
    <citation type="submission" date="2016-01" db="EMBL/GenBank/DDBJ databases">
        <title>Investigation of taxonomic status of Bacillus aminovorans.</title>
        <authorList>
            <person name="Verma A."/>
            <person name="Pal Y."/>
            <person name="Krishnamurthi S."/>
        </authorList>
    </citation>
    <scope>NUCLEOTIDE SEQUENCE [LARGE SCALE GENOMIC DNA]</scope>
    <source>
        <strain evidence="2 3">DSM 4337</strain>
    </source>
</reference>
<dbReference type="InterPro" id="IPR027417">
    <property type="entry name" value="P-loop_NTPase"/>
</dbReference>
<dbReference type="InterPro" id="IPR009928">
    <property type="entry name" value="DnaI_N"/>
</dbReference>
<comment type="caution">
    <text evidence="2">The sequence shown here is derived from an EMBL/GenBank/DDBJ whole genome shotgun (WGS) entry which is preliminary data.</text>
</comment>
<dbReference type="Pfam" id="PF00308">
    <property type="entry name" value="Bac_DnaA"/>
    <property type="match status" value="1"/>
</dbReference>
<dbReference type="InterPro" id="IPR013317">
    <property type="entry name" value="DnaA_dom"/>
</dbReference>
<evidence type="ECO:0000259" key="1">
    <source>
        <dbReference type="SMART" id="SM00382"/>
    </source>
</evidence>
<evidence type="ECO:0000313" key="2">
    <source>
        <dbReference type="EMBL" id="OAH56200.1"/>
    </source>
</evidence>